<reference evidence="2 3" key="1">
    <citation type="submission" date="2021-06" db="EMBL/GenBank/DDBJ databases">
        <title>A haploid diamondback moth (Plutella xylostella L.) genome assembly resolves 31 chromosomes and identifies a diamide resistance mutation.</title>
        <authorList>
            <person name="Ward C.M."/>
            <person name="Perry K.D."/>
            <person name="Baker G."/>
            <person name="Powis K."/>
            <person name="Heckel D.G."/>
            <person name="Baxter S.W."/>
        </authorList>
    </citation>
    <scope>NUCLEOTIDE SEQUENCE [LARGE SCALE GENOMIC DNA]</scope>
    <source>
        <strain evidence="2 3">LV</strain>
        <tissue evidence="2">Single pupa</tissue>
    </source>
</reference>
<evidence type="ECO:0000313" key="2">
    <source>
        <dbReference type="EMBL" id="KAG7298270.1"/>
    </source>
</evidence>
<sequence length="90" mass="10069">MKDSKHVTYSETSDSGDTQTSSDEAETKEKDKSKEKIEHHRVTNCCFDCLSVGVVCCDRLLEGWLRVLVCCCIPPVNQPDNTCACEPGKW</sequence>
<dbReference type="Proteomes" id="UP000823941">
    <property type="component" value="Chromosome 24"/>
</dbReference>
<evidence type="ECO:0000313" key="3">
    <source>
        <dbReference type="Proteomes" id="UP000823941"/>
    </source>
</evidence>
<gene>
    <name evidence="2" type="ORF">JYU34_017857</name>
</gene>
<comment type="caution">
    <text evidence="2">The sequence shown here is derived from an EMBL/GenBank/DDBJ whole genome shotgun (WGS) entry which is preliminary data.</text>
</comment>
<protein>
    <submittedName>
        <fullName evidence="2">Uncharacterized protein</fullName>
    </submittedName>
</protein>
<keyword evidence="3" id="KW-1185">Reference proteome</keyword>
<evidence type="ECO:0000256" key="1">
    <source>
        <dbReference type="SAM" id="MobiDB-lite"/>
    </source>
</evidence>
<feature type="compositionally biased region" description="Low complexity" evidence="1">
    <location>
        <begin position="10"/>
        <end position="22"/>
    </location>
</feature>
<feature type="compositionally biased region" description="Basic and acidic residues" evidence="1">
    <location>
        <begin position="25"/>
        <end position="38"/>
    </location>
</feature>
<proteinExistence type="predicted"/>
<organism evidence="2 3">
    <name type="scientific">Plutella xylostella</name>
    <name type="common">Diamondback moth</name>
    <name type="synonym">Plutella maculipennis</name>
    <dbReference type="NCBI Taxonomy" id="51655"/>
    <lineage>
        <taxon>Eukaryota</taxon>
        <taxon>Metazoa</taxon>
        <taxon>Ecdysozoa</taxon>
        <taxon>Arthropoda</taxon>
        <taxon>Hexapoda</taxon>
        <taxon>Insecta</taxon>
        <taxon>Pterygota</taxon>
        <taxon>Neoptera</taxon>
        <taxon>Endopterygota</taxon>
        <taxon>Lepidoptera</taxon>
        <taxon>Glossata</taxon>
        <taxon>Ditrysia</taxon>
        <taxon>Yponomeutoidea</taxon>
        <taxon>Plutellidae</taxon>
        <taxon>Plutella</taxon>
    </lineage>
</organism>
<name>A0ABQ7PZ61_PLUXY</name>
<dbReference type="EMBL" id="JAHIBW010000024">
    <property type="protein sequence ID" value="KAG7298270.1"/>
    <property type="molecule type" value="Genomic_DNA"/>
</dbReference>
<feature type="region of interest" description="Disordered" evidence="1">
    <location>
        <begin position="1"/>
        <end position="38"/>
    </location>
</feature>
<accession>A0ABQ7PZ61</accession>